<organism evidence="1 2">
    <name type="scientific">Faucicola osloensis</name>
    <name type="common">Moraxella osloensis</name>
    <dbReference type="NCBI Taxonomy" id="34062"/>
    <lineage>
        <taxon>Bacteria</taxon>
        <taxon>Pseudomonadati</taxon>
        <taxon>Pseudomonadota</taxon>
        <taxon>Gammaproteobacteria</taxon>
        <taxon>Moraxellales</taxon>
        <taxon>Moraxellaceae</taxon>
        <taxon>Faucicola</taxon>
    </lineage>
</organism>
<dbReference type="Gene3D" id="2.170.16.10">
    <property type="entry name" value="Hedgehog/Intein (Hint) domain"/>
    <property type="match status" value="1"/>
</dbReference>
<name>A0A378Q8Z8_FAUOS</name>
<dbReference type="InterPro" id="IPR036844">
    <property type="entry name" value="Hint_dom_sf"/>
</dbReference>
<accession>A0A378Q8Z8</accession>
<evidence type="ECO:0000313" key="1">
    <source>
        <dbReference type="EMBL" id="STY97125.1"/>
    </source>
</evidence>
<proteinExistence type="predicted"/>
<dbReference type="SUPFAM" id="SSF51294">
    <property type="entry name" value="Hedgehog/intein (Hint) domain"/>
    <property type="match status" value="1"/>
</dbReference>
<protein>
    <submittedName>
        <fullName evidence="1">Protein of uncharacterized function (DUF1557)</fullName>
    </submittedName>
</protein>
<dbReference type="AlphaFoldDB" id="A0A378Q8Z8"/>
<dbReference type="EMBL" id="UGPY01000001">
    <property type="protein sequence ID" value="STY97125.1"/>
    <property type="molecule type" value="Genomic_DNA"/>
</dbReference>
<keyword evidence="2" id="KW-1185">Reference proteome</keyword>
<evidence type="ECO:0000313" key="2">
    <source>
        <dbReference type="Proteomes" id="UP000255230"/>
    </source>
</evidence>
<dbReference type="KEGG" id="mos:AXE82_02835"/>
<dbReference type="GeneID" id="35779060"/>
<gene>
    <name evidence="1" type="ORF">NCTC10465_00900</name>
</gene>
<sequence>MSSGFVAGTLVHTDKGLVPIQNLKVGDLVLSKNEFDGTKSFKPVENIFRYEQEEIFVLRFIDNFIEPDENDFFTPVMNLPNQKPSKIHLEFSAPNQKIWVNENKEQEISQGWRSVIKMTGREQFYFKDNEELGGVISVNNLCRTHIQDVFYFDSNGDYLPFVIDLRNQKIIIYYVAHLVLDAYHNQFNAEQHLPMAENIVIGDLDKHHVLNEIMNLIKNPSCDNFAKKEIYSLEIAENNNYFVGNLGILVGDSTIQGTIE</sequence>
<dbReference type="RefSeq" id="WP_062331187.1">
    <property type="nucleotide sequence ID" value="NZ_CALTVS010000036.1"/>
</dbReference>
<dbReference type="Proteomes" id="UP000255230">
    <property type="component" value="Unassembled WGS sequence"/>
</dbReference>
<reference evidence="1 2" key="1">
    <citation type="submission" date="2018-06" db="EMBL/GenBank/DDBJ databases">
        <authorList>
            <consortium name="Pathogen Informatics"/>
            <person name="Doyle S."/>
        </authorList>
    </citation>
    <scope>NUCLEOTIDE SEQUENCE [LARGE SCALE GENOMIC DNA]</scope>
    <source>
        <strain evidence="1 2">NCTC10465</strain>
    </source>
</reference>